<dbReference type="EMBL" id="FLUM01000001">
    <property type="protein sequence ID" value="SBV98383.1"/>
    <property type="molecule type" value="Genomic_DNA"/>
</dbReference>
<name>A0A212JG11_9BACT</name>
<organism evidence="1">
    <name type="scientific">uncultured Dysgonomonas sp</name>
    <dbReference type="NCBI Taxonomy" id="206096"/>
    <lineage>
        <taxon>Bacteria</taxon>
        <taxon>Pseudomonadati</taxon>
        <taxon>Bacteroidota</taxon>
        <taxon>Bacteroidia</taxon>
        <taxon>Bacteroidales</taxon>
        <taxon>Dysgonomonadaceae</taxon>
        <taxon>Dysgonomonas</taxon>
        <taxon>environmental samples</taxon>
    </lineage>
</organism>
<protein>
    <submittedName>
        <fullName evidence="1">Uncharacterized protein</fullName>
    </submittedName>
</protein>
<accession>A0A212JG11</accession>
<sequence>MSNTDNQSQIIPPDRISLITKAGKLNYSIEQTVSIVRSHHPALSKNTLKDLLSDPESAEYEAYHTGKDAGMFDVESGLHDAAAGGDGDAQKALQNLRAERAVGKAIKDKFFPDTE</sequence>
<dbReference type="RefSeq" id="WP_296940770.1">
    <property type="nucleotide sequence ID" value="NZ_LT599032.1"/>
</dbReference>
<dbReference type="AlphaFoldDB" id="A0A212JG11"/>
<reference evidence="1" key="1">
    <citation type="submission" date="2016-04" db="EMBL/GenBank/DDBJ databases">
        <authorList>
            <person name="Evans L.H."/>
            <person name="Alamgir A."/>
            <person name="Owens N."/>
            <person name="Weber N.D."/>
            <person name="Virtaneva K."/>
            <person name="Barbian K."/>
            <person name="Babar A."/>
            <person name="Rosenke K."/>
        </authorList>
    </citation>
    <scope>NUCLEOTIDE SEQUENCE</scope>
    <source>
        <strain evidence="1">86-1</strain>
    </source>
</reference>
<gene>
    <name evidence="1" type="ORF">KL86DYS1_12158</name>
</gene>
<evidence type="ECO:0000313" key="1">
    <source>
        <dbReference type="EMBL" id="SBV98383.1"/>
    </source>
</evidence>
<proteinExistence type="predicted"/>